<name>A0A0E9UWU1_ANGAN</name>
<reference evidence="1" key="2">
    <citation type="journal article" date="2015" name="Fish Shellfish Immunol.">
        <title>Early steps in the European eel (Anguilla anguilla)-Vibrio vulnificus interaction in the gills: Role of the RtxA13 toxin.</title>
        <authorList>
            <person name="Callol A."/>
            <person name="Pajuelo D."/>
            <person name="Ebbesson L."/>
            <person name="Teles M."/>
            <person name="MacKenzie S."/>
            <person name="Amaro C."/>
        </authorList>
    </citation>
    <scope>NUCLEOTIDE SEQUENCE</scope>
</reference>
<accession>A0A0E9UWU1</accession>
<proteinExistence type="predicted"/>
<reference evidence="1" key="1">
    <citation type="submission" date="2014-11" db="EMBL/GenBank/DDBJ databases">
        <authorList>
            <person name="Amaro Gonzalez C."/>
        </authorList>
    </citation>
    <scope>NUCLEOTIDE SEQUENCE</scope>
</reference>
<dbReference type="EMBL" id="GBXM01038248">
    <property type="protein sequence ID" value="JAH70329.1"/>
    <property type="molecule type" value="Transcribed_RNA"/>
</dbReference>
<dbReference type="AlphaFoldDB" id="A0A0E9UWU1"/>
<sequence>MKCLRECGQFGLLSDCAILLVFNDPIRSLLVLLQY</sequence>
<organism evidence="1">
    <name type="scientific">Anguilla anguilla</name>
    <name type="common">European freshwater eel</name>
    <name type="synonym">Muraena anguilla</name>
    <dbReference type="NCBI Taxonomy" id="7936"/>
    <lineage>
        <taxon>Eukaryota</taxon>
        <taxon>Metazoa</taxon>
        <taxon>Chordata</taxon>
        <taxon>Craniata</taxon>
        <taxon>Vertebrata</taxon>
        <taxon>Euteleostomi</taxon>
        <taxon>Actinopterygii</taxon>
        <taxon>Neopterygii</taxon>
        <taxon>Teleostei</taxon>
        <taxon>Anguilliformes</taxon>
        <taxon>Anguillidae</taxon>
        <taxon>Anguilla</taxon>
    </lineage>
</organism>
<protein>
    <submittedName>
        <fullName evidence="1">Uncharacterized protein</fullName>
    </submittedName>
</protein>
<evidence type="ECO:0000313" key="1">
    <source>
        <dbReference type="EMBL" id="JAH70329.1"/>
    </source>
</evidence>